<feature type="region of interest" description="Disordered" evidence="1">
    <location>
        <begin position="42"/>
        <end position="118"/>
    </location>
</feature>
<reference evidence="4" key="4">
    <citation type="journal article" date="2015" name="G3 (Bethesda)">
        <title>Genome sequences of three phytopathogenic species of the Magnaporthaceae family of fungi.</title>
        <authorList>
            <person name="Okagaki L.H."/>
            <person name="Nunes C.C."/>
            <person name="Sailsbery J."/>
            <person name="Clay B."/>
            <person name="Brown D."/>
            <person name="John T."/>
            <person name="Oh Y."/>
            <person name="Young N."/>
            <person name="Fitzgerald M."/>
            <person name="Haas B.J."/>
            <person name="Zeng Q."/>
            <person name="Young S."/>
            <person name="Adiconis X."/>
            <person name="Fan L."/>
            <person name="Levin J.Z."/>
            <person name="Mitchell T.K."/>
            <person name="Okubara P.A."/>
            <person name="Farman M.L."/>
            <person name="Kohn L.M."/>
            <person name="Birren B."/>
            <person name="Ma L.-J."/>
            <person name="Dean R.A."/>
        </authorList>
    </citation>
    <scope>NUCLEOTIDE SEQUENCE</scope>
    <source>
        <strain evidence="4">R3-111a-1</strain>
    </source>
</reference>
<dbReference type="SUPFAM" id="SSF52309">
    <property type="entry name" value="N-(deoxy)ribosyltransferase-like"/>
    <property type="match status" value="1"/>
</dbReference>
<evidence type="ECO:0000256" key="2">
    <source>
        <dbReference type="SAM" id="SignalP"/>
    </source>
</evidence>
<organism evidence="3">
    <name type="scientific">Gaeumannomyces tritici (strain R3-111a-1)</name>
    <name type="common">Wheat and barley take-all root rot fungus</name>
    <name type="synonym">Gaeumannomyces graminis var. tritici</name>
    <dbReference type="NCBI Taxonomy" id="644352"/>
    <lineage>
        <taxon>Eukaryota</taxon>
        <taxon>Fungi</taxon>
        <taxon>Dikarya</taxon>
        <taxon>Ascomycota</taxon>
        <taxon>Pezizomycotina</taxon>
        <taxon>Sordariomycetes</taxon>
        <taxon>Sordariomycetidae</taxon>
        <taxon>Magnaporthales</taxon>
        <taxon>Magnaporthaceae</taxon>
        <taxon>Gaeumannomyces</taxon>
    </lineage>
</organism>
<reference evidence="5" key="1">
    <citation type="submission" date="2010-07" db="EMBL/GenBank/DDBJ databases">
        <title>The genome sequence of Gaeumannomyces graminis var. tritici strain R3-111a-1.</title>
        <authorList>
            <consortium name="The Broad Institute Genome Sequencing Platform"/>
            <person name="Ma L.-J."/>
            <person name="Dead R."/>
            <person name="Young S."/>
            <person name="Zeng Q."/>
            <person name="Koehrsen M."/>
            <person name="Alvarado L."/>
            <person name="Berlin A."/>
            <person name="Chapman S.B."/>
            <person name="Chen Z."/>
            <person name="Freedman E."/>
            <person name="Gellesch M."/>
            <person name="Goldberg J."/>
            <person name="Griggs A."/>
            <person name="Gujja S."/>
            <person name="Heilman E.R."/>
            <person name="Heiman D."/>
            <person name="Hepburn T."/>
            <person name="Howarth C."/>
            <person name="Jen D."/>
            <person name="Larson L."/>
            <person name="Mehta T."/>
            <person name="Neiman D."/>
            <person name="Pearson M."/>
            <person name="Roberts A."/>
            <person name="Saif S."/>
            <person name="Shea T."/>
            <person name="Shenoy N."/>
            <person name="Sisk P."/>
            <person name="Stolte C."/>
            <person name="Sykes S."/>
            <person name="Walk T."/>
            <person name="White J."/>
            <person name="Yandava C."/>
            <person name="Haas B."/>
            <person name="Nusbaum C."/>
            <person name="Birren B."/>
        </authorList>
    </citation>
    <scope>NUCLEOTIDE SEQUENCE [LARGE SCALE GENOMIC DNA]</scope>
    <source>
        <strain evidence="5">R3-111a-1</strain>
    </source>
</reference>
<evidence type="ECO:0000313" key="3">
    <source>
        <dbReference type="EMBL" id="EJT71370.1"/>
    </source>
</evidence>
<gene>
    <name evidence="4" type="primary">20351087</name>
    <name evidence="3" type="ORF">GGTG_10629</name>
</gene>
<feature type="compositionally biased region" description="Polar residues" evidence="1">
    <location>
        <begin position="44"/>
        <end position="54"/>
    </location>
</feature>
<feature type="signal peptide" evidence="2">
    <location>
        <begin position="1"/>
        <end position="17"/>
    </location>
</feature>
<reference evidence="3" key="2">
    <citation type="submission" date="2010-07" db="EMBL/GenBank/DDBJ databases">
        <authorList>
            <consortium name="The Broad Institute Genome Sequencing Platform"/>
            <consortium name="Broad Institute Genome Sequencing Center for Infectious Disease"/>
            <person name="Ma L.-J."/>
            <person name="Dead R."/>
            <person name="Young S."/>
            <person name="Zeng Q."/>
            <person name="Koehrsen M."/>
            <person name="Alvarado L."/>
            <person name="Berlin A."/>
            <person name="Chapman S.B."/>
            <person name="Chen Z."/>
            <person name="Freedman E."/>
            <person name="Gellesch M."/>
            <person name="Goldberg J."/>
            <person name="Griggs A."/>
            <person name="Gujja S."/>
            <person name="Heilman E.R."/>
            <person name="Heiman D."/>
            <person name="Hepburn T."/>
            <person name="Howarth C."/>
            <person name="Jen D."/>
            <person name="Larson L."/>
            <person name="Mehta T."/>
            <person name="Neiman D."/>
            <person name="Pearson M."/>
            <person name="Roberts A."/>
            <person name="Saif S."/>
            <person name="Shea T."/>
            <person name="Shenoy N."/>
            <person name="Sisk P."/>
            <person name="Stolte C."/>
            <person name="Sykes S."/>
            <person name="Walk T."/>
            <person name="White J."/>
            <person name="Yandava C."/>
            <person name="Haas B."/>
            <person name="Nusbaum C."/>
            <person name="Birren B."/>
        </authorList>
    </citation>
    <scope>NUCLEOTIDE SEQUENCE</scope>
    <source>
        <strain evidence="3">R3-111a-1</strain>
    </source>
</reference>
<dbReference type="EMBL" id="GL385400">
    <property type="protein sequence ID" value="EJT71370.1"/>
    <property type="molecule type" value="Genomic_DNA"/>
</dbReference>
<dbReference type="OrthoDB" id="2119228at2759"/>
<evidence type="ECO:0000313" key="4">
    <source>
        <dbReference type="EnsemblFungi" id="EJT71370"/>
    </source>
</evidence>
<reference evidence="3" key="3">
    <citation type="submission" date="2010-09" db="EMBL/GenBank/DDBJ databases">
        <title>Annotation of Gaeumannomyces graminis var. tritici R3-111a-1.</title>
        <authorList>
            <consortium name="The Broad Institute Genome Sequencing Platform"/>
            <person name="Ma L.-J."/>
            <person name="Dead R."/>
            <person name="Young S.K."/>
            <person name="Zeng Q."/>
            <person name="Gargeya S."/>
            <person name="Fitzgerald M."/>
            <person name="Haas B."/>
            <person name="Abouelleil A."/>
            <person name="Alvarado L."/>
            <person name="Arachchi H.M."/>
            <person name="Berlin A."/>
            <person name="Brown A."/>
            <person name="Chapman S.B."/>
            <person name="Chen Z."/>
            <person name="Dunbar C."/>
            <person name="Freedman E."/>
            <person name="Gearin G."/>
            <person name="Gellesch M."/>
            <person name="Goldberg J."/>
            <person name="Griggs A."/>
            <person name="Gujja S."/>
            <person name="Heiman D."/>
            <person name="Howarth C."/>
            <person name="Larson L."/>
            <person name="Lui A."/>
            <person name="MacDonald P.J.P."/>
            <person name="Mehta T."/>
            <person name="Montmayeur A."/>
            <person name="Murphy C."/>
            <person name="Neiman D."/>
            <person name="Pearson M."/>
            <person name="Priest M."/>
            <person name="Roberts A."/>
            <person name="Saif S."/>
            <person name="Shea T."/>
            <person name="Shenoy N."/>
            <person name="Sisk P."/>
            <person name="Stolte C."/>
            <person name="Sykes S."/>
            <person name="Yandava C."/>
            <person name="Wortman J."/>
            <person name="Nusbaum C."/>
            <person name="Birren B."/>
        </authorList>
    </citation>
    <scope>NUCLEOTIDE SEQUENCE</scope>
    <source>
        <strain evidence="3">R3-111a-1</strain>
    </source>
</reference>
<dbReference type="RefSeq" id="XP_009226767.1">
    <property type="nucleotide sequence ID" value="XM_009228503.1"/>
</dbReference>
<reference evidence="4" key="5">
    <citation type="submission" date="2018-04" db="UniProtKB">
        <authorList>
            <consortium name="EnsemblFungi"/>
        </authorList>
    </citation>
    <scope>IDENTIFICATION</scope>
    <source>
        <strain evidence="4">R3-111a-1</strain>
    </source>
</reference>
<dbReference type="HOGENOM" id="CLU_918437_0_0_1"/>
<dbReference type="AlphaFoldDB" id="J3PAV4"/>
<keyword evidence="5" id="KW-1185">Reference proteome</keyword>
<evidence type="ECO:0000256" key="1">
    <source>
        <dbReference type="SAM" id="MobiDB-lite"/>
    </source>
</evidence>
<protein>
    <submittedName>
        <fullName evidence="3 4">Uncharacterized protein</fullName>
    </submittedName>
</protein>
<evidence type="ECO:0000313" key="5">
    <source>
        <dbReference type="Proteomes" id="UP000006039"/>
    </source>
</evidence>
<feature type="compositionally biased region" description="Low complexity" evidence="1">
    <location>
        <begin position="79"/>
        <end position="92"/>
    </location>
</feature>
<name>J3PAV4_GAET3</name>
<sequence>MKFHFVLLSTSISLAAARPLGQSAGVSAQGFPAAEFDRRGLFGKSTTAPKTGNTPAAPKTGNTPAAPKTGNTPAAPKTGNTPAAPKNGAPPKGDSKTSKPKCRRGKSQHGGSNNGEATECDAAAAPAVKVPVMSVAECKAHLDAAAGSKLLFWSSVKKQANAALKDATKYPQLVGYKTLGDITTPKNYYDTYMAEMKAAKKAGTAGAVDEITADDKYWNDCSQAFASIATGTVYVMLPANGGSGVTWGSRAQSHWAQHEFPIICKGTAVTKLVRINADTGVEEDITTLVKDLRTTGKCPALAA</sequence>
<proteinExistence type="predicted"/>
<dbReference type="VEuPathDB" id="FungiDB:GGTG_10629"/>
<dbReference type="EnsemblFungi" id="EJT71370">
    <property type="protein sequence ID" value="EJT71370"/>
    <property type="gene ID" value="GGTG_10629"/>
</dbReference>
<accession>J3PAV4</accession>
<dbReference type="GeneID" id="20351087"/>
<dbReference type="Proteomes" id="UP000006039">
    <property type="component" value="Unassembled WGS sequence"/>
</dbReference>
<feature type="chain" id="PRO_5015095175" evidence="2">
    <location>
        <begin position="18"/>
        <end position="303"/>
    </location>
</feature>
<feature type="compositionally biased region" description="Basic residues" evidence="1">
    <location>
        <begin position="98"/>
        <end position="107"/>
    </location>
</feature>
<dbReference type="eggNOG" id="ENOG502RX2P">
    <property type="taxonomic scope" value="Eukaryota"/>
</dbReference>
<dbReference type="STRING" id="644352.J3PAV4"/>
<keyword evidence="2" id="KW-0732">Signal</keyword>